<dbReference type="CDD" id="cd10445">
    <property type="entry name" value="GIY-YIG_bI1_like"/>
    <property type="match status" value="1"/>
</dbReference>
<dbReference type="Pfam" id="PF07460">
    <property type="entry name" value="NUMOD3"/>
    <property type="match status" value="2"/>
</dbReference>
<proteinExistence type="predicted"/>
<dbReference type="Gene3D" id="3.40.1440.10">
    <property type="entry name" value="GIY-YIG endonuclease"/>
    <property type="match status" value="1"/>
</dbReference>
<evidence type="ECO:0000256" key="3">
    <source>
        <dbReference type="ARBA" id="ARBA00022759"/>
    </source>
</evidence>
<comment type="similarity">
    <text evidence="1">To endonucleases of group I introns of fungi and phage.</text>
</comment>
<dbReference type="InterPro" id="IPR035901">
    <property type="entry name" value="GIY-YIG_endonuc_sf"/>
</dbReference>
<dbReference type="EMBL" id="MW794303">
    <property type="protein sequence ID" value="QYB19959.1"/>
    <property type="molecule type" value="Genomic_DNA"/>
</dbReference>
<evidence type="ECO:0000256" key="2">
    <source>
        <dbReference type="ARBA" id="ARBA00022722"/>
    </source>
</evidence>
<dbReference type="EMBL" id="MW794307">
    <property type="protein sequence ID" value="QYB20287.1"/>
    <property type="molecule type" value="Genomic_DNA"/>
</dbReference>
<dbReference type="GeneID" id="60235912"/>
<dbReference type="EMBL" id="MW794308">
    <property type="protein sequence ID" value="QYB20372.1"/>
    <property type="molecule type" value="Genomic_DNA"/>
</dbReference>
<organism evidence="6">
    <name type="scientific">Monilinia laxa</name>
    <name type="common">Brown rot fungus</name>
    <name type="synonym">Sclerotinia laxa</name>
    <dbReference type="NCBI Taxonomy" id="61186"/>
    <lineage>
        <taxon>Eukaryota</taxon>
        <taxon>Fungi</taxon>
        <taxon>Dikarya</taxon>
        <taxon>Ascomycota</taxon>
        <taxon>Pezizomycotina</taxon>
        <taxon>Leotiomycetes</taxon>
        <taxon>Helotiales</taxon>
        <taxon>Sclerotiniaceae</taxon>
        <taxon>Monilinia</taxon>
    </lineage>
</organism>
<dbReference type="GO" id="GO:0004519">
    <property type="term" value="F:endonuclease activity"/>
    <property type="evidence" value="ECO:0007669"/>
    <property type="project" value="UniProtKB-KW"/>
</dbReference>
<dbReference type="InterPro" id="IPR000305">
    <property type="entry name" value="GIY-YIG_endonuc"/>
</dbReference>
<dbReference type="EMBL" id="MW794304">
    <property type="protein sequence ID" value="QYB20040.1"/>
    <property type="molecule type" value="Genomic_DNA"/>
</dbReference>
<dbReference type="SMART" id="SM00465">
    <property type="entry name" value="GIYc"/>
    <property type="match status" value="1"/>
</dbReference>
<keyword evidence="6" id="KW-0496">Mitochondrion</keyword>
<dbReference type="AlphaFoldDB" id="A0A7L8EYM0"/>
<dbReference type="SUPFAM" id="SSF64496">
    <property type="entry name" value="DNA-binding domain of intron-encoded endonucleases"/>
    <property type="match status" value="1"/>
</dbReference>
<keyword evidence="2" id="KW-0540">Nuclease</keyword>
<dbReference type="InterPro" id="IPR003611">
    <property type="entry name" value="NUMOD3"/>
</dbReference>
<dbReference type="NCBIfam" id="TIGR01453">
    <property type="entry name" value="grpIintron_endo"/>
    <property type="match status" value="1"/>
</dbReference>
<accession>A0A7L8EYM0</accession>
<dbReference type="Pfam" id="PF01541">
    <property type="entry name" value="GIY-YIG"/>
    <property type="match status" value="1"/>
</dbReference>
<evidence type="ECO:0000313" key="7">
    <source>
        <dbReference type="EMBL" id="QYB19874.1"/>
    </source>
</evidence>
<dbReference type="EMBL" id="MN881998">
    <property type="protein sequence ID" value="QOE17452.1"/>
    <property type="molecule type" value="Genomic_DNA"/>
</dbReference>
<dbReference type="GO" id="GO:0016787">
    <property type="term" value="F:hydrolase activity"/>
    <property type="evidence" value="ECO:0007669"/>
    <property type="project" value="UniProtKB-KW"/>
</dbReference>
<dbReference type="InterPro" id="IPR003647">
    <property type="entry name" value="Intron_nuc_1_rpt"/>
</dbReference>
<name>A0A7L8EYM0_MONLA</name>
<dbReference type="PROSITE" id="PS50164">
    <property type="entry name" value="GIY_YIG"/>
    <property type="match status" value="1"/>
</dbReference>
<dbReference type="SMART" id="SM00496">
    <property type="entry name" value="IENR2"/>
    <property type="match status" value="4"/>
</dbReference>
<keyword evidence="4" id="KW-0378">Hydrolase</keyword>
<dbReference type="EMBL" id="MW794302">
    <property type="protein sequence ID" value="QYB19874.1"/>
    <property type="molecule type" value="Genomic_DNA"/>
</dbReference>
<sequence>MIVPSHKCSNNSSNHSLNLYNFSFAAGTIKFLKVRAYSTSSSSEDNNEFNPDKFIPSLAVPRGEKVIYEDVFSMKKVILKDNAGKAGIYMFTNKTTGDIYVGQSIDLRKRFLNYFNLSYINKRNELVINRALIKYGYSNFSLTILEYCDKSDLDVREQHYFYTLNPKYNIQKVAGGSSRGFILSEETKDKISKALKGVYKEDKAYWYGRQMDDATKELMSSKRRGELNPLYGKYHSDEAKELMRQKALGRKYSEETKLLMSTKRGNPVNIYEKFSSEGFKLIGSFVSARRAGKFLEISGSTVISYMRSGAVFKDRYKFSSK</sequence>
<reference evidence="7" key="2">
    <citation type="journal article" date="2021" name="Front. Microbiol.">
        <title>Pan-Mitogenomics Approach Discovers Diversity and Dynamism in the Prominent Brown Rot Fungal Pathogens.</title>
        <authorList>
            <person name="Yildiz G."/>
            <person name="Ozkilinc H."/>
        </authorList>
    </citation>
    <scope>NUCLEOTIDE SEQUENCE</scope>
</reference>
<dbReference type="EMBL" id="MW794306">
    <property type="protein sequence ID" value="QYB20202.1"/>
    <property type="molecule type" value="Genomic_DNA"/>
</dbReference>
<dbReference type="SMART" id="SM00497">
    <property type="entry name" value="IENR1"/>
    <property type="match status" value="1"/>
</dbReference>
<dbReference type="RefSeq" id="YP_009945088.1">
    <property type="nucleotide sequence ID" value="NC_051483.1"/>
</dbReference>
<evidence type="ECO:0000256" key="1">
    <source>
        <dbReference type="ARBA" id="ARBA00010045"/>
    </source>
</evidence>
<gene>
    <name evidence="7" type="primary">HE</name>
</gene>
<dbReference type="SUPFAM" id="SSF82771">
    <property type="entry name" value="GIY-YIG endonuclease"/>
    <property type="match status" value="1"/>
</dbReference>
<dbReference type="GO" id="GO:0003677">
    <property type="term" value="F:DNA binding"/>
    <property type="evidence" value="ECO:0007669"/>
    <property type="project" value="InterPro"/>
</dbReference>
<feature type="domain" description="GIY-YIG" evidence="5">
    <location>
        <begin position="84"/>
        <end position="170"/>
    </location>
</feature>
<evidence type="ECO:0000313" key="6">
    <source>
        <dbReference type="EMBL" id="QOE17452.1"/>
    </source>
</evidence>
<reference evidence="6" key="1">
    <citation type="journal article" date="2020" name="Sci. Rep.">
        <title>First characterization of the complete mitochondrial genome of fungal plant-pathogen Monilinia laxa which represents the mobile intron rich structure.</title>
        <authorList>
            <person name="Yildiz G."/>
            <person name="Ozkilinc H."/>
        </authorList>
    </citation>
    <scope>NUCLEOTIDE SEQUENCE</scope>
</reference>
<protein>
    <submittedName>
        <fullName evidence="6">GIY-YIG endonuclease</fullName>
    </submittedName>
</protein>
<dbReference type="EMBL" id="MW794305">
    <property type="protein sequence ID" value="QYB20136.1"/>
    <property type="molecule type" value="Genomic_DNA"/>
</dbReference>
<dbReference type="InterPro" id="IPR006350">
    <property type="entry name" value="Intron_endoG1"/>
</dbReference>
<evidence type="ECO:0000259" key="5">
    <source>
        <dbReference type="PROSITE" id="PS50164"/>
    </source>
</evidence>
<evidence type="ECO:0000256" key="4">
    <source>
        <dbReference type="ARBA" id="ARBA00022801"/>
    </source>
</evidence>
<geneLocation type="mitochondrion" evidence="6"/>
<keyword evidence="3 6" id="KW-0255">Endonuclease</keyword>